<keyword evidence="6" id="KW-0902">Two-component regulatory system</keyword>
<keyword evidence="4" id="KW-0808">Transferase</keyword>
<evidence type="ECO:0000313" key="8">
    <source>
        <dbReference type="EMBL" id="MBZ6076755.1"/>
    </source>
</evidence>
<dbReference type="Gene3D" id="3.30.565.10">
    <property type="entry name" value="Histidine kinase-like ATPase, C-terminal domain"/>
    <property type="match status" value="1"/>
</dbReference>
<dbReference type="CDD" id="cd00082">
    <property type="entry name" value="HisKA"/>
    <property type="match status" value="1"/>
</dbReference>
<comment type="catalytic activity">
    <reaction evidence="1">
        <text>ATP + protein L-histidine = ADP + protein N-phospho-L-histidine.</text>
        <dbReference type="EC" id="2.7.13.3"/>
    </reaction>
</comment>
<keyword evidence="5 8" id="KW-0418">Kinase</keyword>
<evidence type="ECO:0000256" key="3">
    <source>
        <dbReference type="ARBA" id="ARBA00022553"/>
    </source>
</evidence>
<dbReference type="PANTHER" id="PTHR43711">
    <property type="entry name" value="TWO-COMPONENT HISTIDINE KINASE"/>
    <property type="match status" value="1"/>
</dbReference>
<dbReference type="RefSeq" id="WP_224313062.1">
    <property type="nucleotide sequence ID" value="NZ_JAIRBM010000006.1"/>
</dbReference>
<dbReference type="SMART" id="SM00387">
    <property type="entry name" value="HATPase_c"/>
    <property type="match status" value="1"/>
</dbReference>
<dbReference type="SUPFAM" id="SSF55874">
    <property type="entry name" value="ATPase domain of HSP90 chaperone/DNA topoisomerase II/histidine kinase"/>
    <property type="match status" value="1"/>
</dbReference>
<dbReference type="InterPro" id="IPR003661">
    <property type="entry name" value="HisK_dim/P_dom"/>
</dbReference>
<dbReference type="InterPro" id="IPR050736">
    <property type="entry name" value="Sensor_HK_Regulatory"/>
</dbReference>
<dbReference type="InterPro" id="IPR004358">
    <property type="entry name" value="Sig_transdc_His_kin-like_C"/>
</dbReference>
<dbReference type="SUPFAM" id="SSF47384">
    <property type="entry name" value="Homodimeric domain of signal transducing histidine kinase"/>
    <property type="match status" value="1"/>
</dbReference>
<dbReference type="EC" id="2.7.13.3" evidence="2"/>
<dbReference type="Gene3D" id="1.10.287.130">
    <property type="match status" value="1"/>
</dbReference>
<dbReference type="InterPro" id="IPR036097">
    <property type="entry name" value="HisK_dim/P_sf"/>
</dbReference>
<name>A0ABS7VNT9_9HYPH</name>
<evidence type="ECO:0000256" key="5">
    <source>
        <dbReference type="ARBA" id="ARBA00022777"/>
    </source>
</evidence>
<evidence type="ECO:0000313" key="9">
    <source>
        <dbReference type="Proteomes" id="UP000704176"/>
    </source>
</evidence>
<dbReference type="SMART" id="SM00388">
    <property type="entry name" value="HisKA"/>
    <property type="match status" value="1"/>
</dbReference>
<dbReference type="Pfam" id="PF00512">
    <property type="entry name" value="HisKA"/>
    <property type="match status" value="1"/>
</dbReference>
<dbReference type="Proteomes" id="UP000704176">
    <property type="component" value="Unassembled WGS sequence"/>
</dbReference>
<dbReference type="InterPro" id="IPR003594">
    <property type="entry name" value="HATPase_dom"/>
</dbReference>
<keyword evidence="3" id="KW-0597">Phosphoprotein</keyword>
<dbReference type="InterPro" id="IPR036890">
    <property type="entry name" value="HATPase_C_sf"/>
</dbReference>
<reference evidence="8 9" key="1">
    <citation type="submission" date="2021-09" db="EMBL/GenBank/DDBJ databases">
        <title>The complete genome sequence of a new microorganism.</title>
        <authorList>
            <person name="Zi Z."/>
        </authorList>
    </citation>
    <scope>NUCLEOTIDE SEQUENCE [LARGE SCALE GENOMIC DNA]</scope>
    <source>
        <strain evidence="8 9">WGZ8</strain>
    </source>
</reference>
<evidence type="ECO:0000256" key="2">
    <source>
        <dbReference type="ARBA" id="ARBA00012438"/>
    </source>
</evidence>
<dbReference type="Pfam" id="PF02518">
    <property type="entry name" value="HATPase_c"/>
    <property type="match status" value="1"/>
</dbReference>
<gene>
    <name evidence="8" type="ORF">K9B37_10755</name>
</gene>
<organism evidence="8 9">
    <name type="scientific">Microvirga puerhi</name>
    <dbReference type="NCBI Taxonomy" id="2876078"/>
    <lineage>
        <taxon>Bacteria</taxon>
        <taxon>Pseudomonadati</taxon>
        <taxon>Pseudomonadota</taxon>
        <taxon>Alphaproteobacteria</taxon>
        <taxon>Hyphomicrobiales</taxon>
        <taxon>Methylobacteriaceae</taxon>
        <taxon>Microvirga</taxon>
    </lineage>
</organism>
<evidence type="ECO:0000259" key="7">
    <source>
        <dbReference type="PROSITE" id="PS50109"/>
    </source>
</evidence>
<protein>
    <recommendedName>
        <fullName evidence="2">histidine kinase</fullName>
        <ecNumber evidence="2">2.7.13.3</ecNumber>
    </recommendedName>
</protein>
<comment type="caution">
    <text evidence="8">The sequence shown here is derived from an EMBL/GenBank/DDBJ whole genome shotgun (WGS) entry which is preliminary data.</text>
</comment>
<dbReference type="PRINTS" id="PR00344">
    <property type="entry name" value="BCTRLSENSOR"/>
</dbReference>
<evidence type="ECO:0000256" key="4">
    <source>
        <dbReference type="ARBA" id="ARBA00022679"/>
    </source>
</evidence>
<evidence type="ECO:0000256" key="1">
    <source>
        <dbReference type="ARBA" id="ARBA00000085"/>
    </source>
</evidence>
<dbReference type="GO" id="GO:0016301">
    <property type="term" value="F:kinase activity"/>
    <property type="evidence" value="ECO:0007669"/>
    <property type="project" value="UniProtKB-KW"/>
</dbReference>
<keyword evidence="9" id="KW-1185">Reference proteome</keyword>
<dbReference type="PROSITE" id="PS50109">
    <property type="entry name" value="HIS_KIN"/>
    <property type="match status" value="1"/>
</dbReference>
<accession>A0ABS7VNT9</accession>
<evidence type="ECO:0000256" key="6">
    <source>
        <dbReference type="ARBA" id="ARBA00023012"/>
    </source>
</evidence>
<dbReference type="InterPro" id="IPR005467">
    <property type="entry name" value="His_kinase_dom"/>
</dbReference>
<dbReference type="PANTHER" id="PTHR43711:SF1">
    <property type="entry name" value="HISTIDINE KINASE 1"/>
    <property type="match status" value="1"/>
</dbReference>
<proteinExistence type="predicted"/>
<sequence>MLKESPKDLEPGNQVERHIEALEREIAALRNSLAARDAFLAVAAHELRNPMTPILAHVQRLRRLTEAPGLAQDDLLRGLGRLEKLIEHYIRRATALLEVSRMTTGKRRLEPETFDLAALLRDVAETAAPAAQYVGSSISLEAPGELCVHTDPLAMEQILDNLVSNAVKYGGGQPIELVLRSTPARVVLEVRDRGIGISPADQSRIFSQFERAVGRGSAVGGFGVGLWVVGQLVEAMGADIQVQSAPNQGTTVTLRLPHNRTERS</sequence>
<feature type="domain" description="Histidine kinase" evidence="7">
    <location>
        <begin position="42"/>
        <end position="260"/>
    </location>
</feature>
<dbReference type="EMBL" id="JAIRBM010000006">
    <property type="protein sequence ID" value="MBZ6076755.1"/>
    <property type="molecule type" value="Genomic_DNA"/>
</dbReference>